<dbReference type="Proteomes" id="UP001459277">
    <property type="component" value="Unassembled WGS sequence"/>
</dbReference>
<comment type="caution">
    <text evidence="1">The sequence shown here is derived from an EMBL/GenBank/DDBJ whole genome shotgun (WGS) entry which is preliminary data.</text>
</comment>
<accession>A0AAW2CDJ2</accession>
<sequence>MNLPLPALNSRLSPHRDSTQSHTLFLHSFPPEIPNFQSRKNLPTFTLMAIPEAKKLCELVKSRAINLSEFLLPNQESVKKQVKRIRDELHRKISEACGIGPLPMWFDRQEAMLATYYRNREYEELKLWIKFLRHNFADWNRAKKKLAKAKLNLPVGLNVSKKLMVKNGLDAAAVMRKSRAKNRGWMEKRRATLYNAGREYFLAEEGLNWQVASICLFAISLYRLLNVPGTVVPIGDIDDFLSLEVIHAIFPLTEGVLLLCESDDLLGTIKERATLIHLQINSPKGKFRRGN</sequence>
<dbReference type="EMBL" id="JAZDWU010000007">
    <property type="protein sequence ID" value="KAK9995587.1"/>
    <property type="molecule type" value="Genomic_DNA"/>
</dbReference>
<proteinExistence type="predicted"/>
<organism evidence="1 2">
    <name type="scientific">Lithocarpus litseifolius</name>
    <dbReference type="NCBI Taxonomy" id="425828"/>
    <lineage>
        <taxon>Eukaryota</taxon>
        <taxon>Viridiplantae</taxon>
        <taxon>Streptophyta</taxon>
        <taxon>Embryophyta</taxon>
        <taxon>Tracheophyta</taxon>
        <taxon>Spermatophyta</taxon>
        <taxon>Magnoliopsida</taxon>
        <taxon>eudicotyledons</taxon>
        <taxon>Gunneridae</taxon>
        <taxon>Pentapetalae</taxon>
        <taxon>rosids</taxon>
        <taxon>fabids</taxon>
        <taxon>Fagales</taxon>
        <taxon>Fagaceae</taxon>
        <taxon>Lithocarpus</taxon>
    </lineage>
</organism>
<protein>
    <submittedName>
        <fullName evidence="1">Uncharacterized protein</fullName>
    </submittedName>
</protein>
<keyword evidence="2" id="KW-1185">Reference proteome</keyword>
<name>A0AAW2CDJ2_9ROSI</name>
<gene>
    <name evidence="1" type="ORF">SO802_020273</name>
</gene>
<reference evidence="1 2" key="1">
    <citation type="submission" date="2024-01" db="EMBL/GenBank/DDBJ databases">
        <title>A telomere-to-telomere, gap-free genome of sweet tea (Lithocarpus litseifolius).</title>
        <authorList>
            <person name="Zhou J."/>
        </authorList>
    </citation>
    <scope>NUCLEOTIDE SEQUENCE [LARGE SCALE GENOMIC DNA]</scope>
    <source>
        <strain evidence="1">Zhou-2022a</strain>
        <tissue evidence="1">Leaf</tissue>
    </source>
</reference>
<evidence type="ECO:0000313" key="2">
    <source>
        <dbReference type="Proteomes" id="UP001459277"/>
    </source>
</evidence>
<dbReference type="AlphaFoldDB" id="A0AAW2CDJ2"/>
<evidence type="ECO:0000313" key="1">
    <source>
        <dbReference type="EMBL" id="KAK9995587.1"/>
    </source>
</evidence>